<protein>
    <submittedName>
        <fullName evidence="1">Uncharacterized protein</fullName>
    </submittedName>
</protein>
<organism evidence="1 2">
    <name type="scientific">Nematocida parisii (strain ERTm3)</name>
    <name type="common">Nematode killer fungus</name>
    <dbReference type="NCBI Taxonomy" id="935791"/>
    <lineage>
        <taxon>Eukaryota</taxon>
        <taxon>Fungi</taxon>
        <taxon>Fungi incertae sedis</taxon>
        <taxon>Microsporidia</taxon>
        <taxon>Nematocida</taxon>
    </lineage>
</organism>
<dbReference type="VEuPathDB" id="MicrosporidiaDB:NEQG_01548"/>
<reference evidence="1" key="1">
    <citation type="submission" date="2011-01" db="EMBL/GenBank/DDBJ databases">
        <title>The Genome Sequence of Nematocida parisii strain ERTm3.</title>
        <authorList>
            <consortium name="The Broad Institute Genome Sequencing Platform"/>
            <consortium name="The Broad Institute Genome Sequencing Center for Infectious Disease"/>
            <person name="Cuomo C."/>
            <person name="Troemel E."/>
            <person name="Young S.K."/>
            <person name="Zeng Q."/>
            <person name="Gargeya S."/>
            <person name="Fitzgerald M."/>
            <person name="Haas B."/>
            <person name="Abouelleil A."/>
            <person name="Alvarado L."/>
            <person name="Arachchi H.M."/>
            <person name="Berlin A."/>
            <person name="Chapman S.B."/>
            <person name="Gearin G."/>
            <person name="Goldberg J."/>
            <person name="Griggs A."/>
            <person name="Gujja S."/>
            <person name="Hansen M."/>
            <person name="Heiman D."/>
            <person name="Howarth C."/>
            <person name="Larimer J."/>
            <person name="Lui A."/>
            <person name="MacDonald P.J.P."/>
            <person name="McCowen C."/>
            <person name="Montmayeur A."/>
            <person name="Murphy C."/>
            <person name="Neiman D."/>
            <person name="Pearson M."/>
            <person name="Priest M."/>
            <person name="Roberts A."/>
            <person name="Saif S."/>
            <person name="Shea T."/>
            <person name="Sisk P."/>
            <person name="Stolte C."/>
            <person name="Sykes S."/>
            <person name="Wortman J."/>
            <person name="Nusbaum C."/>
            <person name="Birren B."/>
        </authorList>
    </citation>
    <scope>NUCLEOTIDE SEQUENCE</scope>
    <source>
        <strain evidence="1">ERTm3</strain>
    </source>
</reference>
<dbReference type="Proteomes" id="UP000002872">
    <property type="component" value="Unassembled WGS sequence"/>
</dbReference>
<dbReference type="OrthoDB" id="2188501at2759"/>
<sequence length="397" mass="45776">MRVKVLGNIPNGLKHALAQELSKYNSKSELLERINKNISITPGLKVQCVKYNELFSRIFNTQCVIRVDQVKSDHNLNISLKGNKSIIKYTGSVYNILYNKIGYNKLCVESNLLFLKGSLFFYKLNNGNSFYGNQNLFKIFSVINNNLQRFFMYKYLLTSVSISKEKVSLSAEYILNRISKVSVELVRDKSCTVNSVDLVVNPVDNLYSRVLGSIGLYRESNNDTGVKSGINANFYGKGIFPIWDLKYFIKKEKITENYYHIWKYKLFSLLNLKNEKPTKNNGFLQNLLKNNLRFNFQCEADTELKYNTQLLKSSSKNKLLGIFNCSVNKYSVFIGGLLNNTYNYINTTGNTHKNEYSPVLGLSYTPKKNIFIENTSIYWTLCNKKEKSNILKKNLHI</sequence>
<accession>I3EFV7</accession>
<evidence type="ECO:0000313" key="1">
    <source>
        <dbReference type="EMBL" id="EIJ88104.1"/>
    </source>
</evidence>
<proteinExistence type="predicted"/>
<dbReference type="InParanoid" id="I3EFV7"/>
<dbReference type="AlphaFoldDB" id="I3EFV7"/>
<keyword evidence="2" id="KW-1185">Reference proteome</keyword>
<name>I3EFV7_NEMP3</name>
<dbReference type="EMBL" id="GL870879">
    <property type="protein sequence ID" value="EIJ88104.1"/>
    <property type="molecule type" value="Genomic_DNA"/>
</dbReference>
<gene>
    <name evidence="1" type="ORF">NEQG_01548</name>
</gene>
<dbReference type="HOGENOM" id="CLU_679870_0_0_1"/>
<evidence type="ECO:0000313" key="2">
    <source>
        <dbReference type="Proteomes" id="UP000002872"/>
    </source>
</evidence>
<dbReference type="OMA" id="NTTGNTH"/>